<dbReference type="InterPro" id="IPR007337">
    <property type="entry name" value="RelB/DinJ"/>
</dbReference>
<keyword evidence="2" id="KW-1185">Reference proteome</keyword>
<proteinExistence type="predicted"/>
<dbReference type="RefSeq" id="WP_265151263.1">
    <property type="nucleotide sequence ID" value="NZ_JAOXXL010000001.1"/>
</dbReference>
<dbReference type="Proteomes" id="UP001062738">
    <property type="component" value="Unassembled WGS sequence"/>
</dbReference>
<dbReference type="Pfam" id="PF04221">
    <property type="entry name" value="RelB"/>
    <property type="match status" value="1"/>
</dbReference>
<name>A0ABT4DEZ4_FUSSI</name>
<reference evidence="1" key="1">
    <citation type="submission" date="2022-09" db="EMBL/GenBank/DDBJ databases">
        <authorList>
            <person name="Zoaiter M."/>
        </authorList>
    </citation>
    <scope>NUCLEOTIDE SEQUENCE</scope>
    <source>
        <strain evidence="1">DSM 19848</strain>
    </source>
</reference>
<comment type="caution">
    <text evidence="1">The sequence shown here is derived from an EMBL/GenBank/DDBJ whole genome shotgun (WGS) entry which is preliminary data.</text>
</comment>
<organism evidence="1 2">
    <name type="scientific">Fusobacterium simiae</name>
    <dbReference type="NCBI Taxonomy" id="855"/>
    <lineage>
        <taxon>Bacteria</taxon>
        <taxon>Fusobacteriati</taxon>
        <taxon>Fusobacteriota</taxon>
        <taxon>Fusobacteriia</taxon>
        <taxon>Fusobacteriales</taxon>
        <taxon>Fusobacteriaceae</taxon>
        <taxon>Fusobacterium</taxon>
    </lineage>
</organism>
<accession>A0ABT4DEZ4</accession>
<gene>
    <name evidence="1" type="ORF">OCK72_00715</name>
</gene>
<evidence type="ECO:0000313" key="1">
    <source>
        <dbReference type="EMBL" id="MCY7007167.1"/>
    </source>
</evidence>
<protein>
    <submittedName>
        <fullName evidence="1">Type II toxin-antitoxin system RelB/DinJ family antitoxin</fullName>
    </submittedName>
</protein>
<sequence length="95" mass="10991">MSMKLVNIRMDEDLKKEMEIVCNDLGINITTAFTIFAKKLTREKRISFSVSIDPFYSTENIKALQESVSQVNDGKVITKTLEELEVIEYSRRINK</sequence>
<evidence type="ECO:0000313" key="2">
    <source>
        <dbReference type="Proteomes" id="UP001062738"/>
    </source>
</evidence>
<dbReference type="Gene3D" id="1.10.1220.10">
    <property type="entry name" value="Met repressor-like"/>
    <property type="match status" value="1"/>
</dbReference>
<dbReference type="InterPro" id="IPR013321">
    <property type="entry name" value="Arc_rbn_hlx_hlx"/>
</dbReference>
<dbReference type="EMBL" id="JAOXXL010000001">
    <property type="protein sequence ID" value="MCY7007167.1"/>
    <property type="molecule type" value="Genomic_DNA"/>
</dbReference>
<dbReference type="NCBIfam" id="TIGR02384">
    <property type="entry name" value="RelB_DinJ"/>
    <property type="match status" value="1"/>
</dbReference>